<feature type="region of interest" description="Disordered" evidence="1">
    <location>
        <begin position="46"/>
        <end position="82"/>
    </location>
</feature>
<organism evidence="2 3">
    <name type="scientific">Arthrobacter terricola</name>
    <dbReference type="NCBI Taxonomy" id="2547396"/>
    <lineage>
        <taxon>Bacteria</taxon>
        <taxon>Bacillati</taxon>
        <taxon>Actinomycetota</taxon>
        <taxon>Actinomycetes</taxon>
        <taxon>Micrococcales</taxon>
        <taxon>Micrococcaceae</taxon>
        <taxon>Arthrobacter</taxon>
    </lineage>
</organism>
<name>A0A4R5KML5_9MICC</name>
<evidence type="ECO:0000313" key="3">
    <source>
        <dbReference type="Proteomes" id="UP000295511"/>
    </source>
</evidence>
<reference evidence="2 3" key="1">
    <citation type="submission" date="2019-03" db="EMBL/GenBank/DDBJ databases">
        <title>Whole genome sequence of Arthrobacter sp JH1-1.</title>
        <authorList>
            <person name="Trinh H.N."/>
        </authorList>
    </citation>
    <scope>NUCLEOTIDE SEQUENCE [LARGE SCALE GENOMIC DNA]</scope>
    <source>
        <strain evidence="2 3">JH1-1</strain>
    </source>
</reference>
<gene>
    <name evidence="2" type="ORF">E1809_09005</name>
</gene>
<dbReference type="Proteomes" id="UP000295511">
    <property type="component" value="Unassembled WGS sequence"/>
</dbReference>
<keyword evidence="3" id="KW-1185">Reference proteome</keyword>
<accession>A0A4R5KML5</accession>
<dbReference type="AlphaFoldDB" id="A0A4R5KML5"/>
<feature type="compositionally biased region" description="Low complexity" evidence="1">
    <location>
        <begin position="53"/>
        <end position="63"/>
    </location>
</feature>
<dbReference type="EMBL" id="SMRU01000009">
    <property type="protein sequence ID" value="TDF96851.1"/>
    <property type="molecule type" value="Genomic_DNA"/>
</dbReference>
<comment type="caution">
    <text evidence="2">The sequence shown here is derived from an EMBL/GenBank/DDBJ whole genome shotgun (WGS) entry which is preliminary data.</text>
</comment>
<evidence type="ECO:0000313" key="2">
    <source>
        <dbReference type="EMBL" id="TDF96851.1"/>
    </source>
</evidence>
<evidence type="ECO:0000256" key="1">
    <source>
        <dbReference type="SAM" id="MobiDB-lite"/>
    </source>
</evidence>
<proteinExistence type="predicted"/>
<sequence length="82" mass="9156">MAQFRKAEAFWTKFGARLLPEDLNHWPDGLVEDFIVILNTDAEVQNEKHDGKAAASTPERAAATQTAFDNLPRRKRGETGGM</sequence>
<protein>
    <submittedName>
        <fullName evidence="2">Uncharacterized protein</fullName>
    </submittedName>
</protein>